<name>A0A931LVU7_FIMGI</name>
<dbReference type="NCBIfam" id="TIGR03696">
    <property type="entry name" value="Rhs_assc_core"/>
    <property type="match status" value="1"/>
</dbReference>
<gene>
    <name evidence="4" type="ORF">HYR64_01745</name>
</gene>
<dbReference type="EMBL" id="JACOSL010000011">
    <property type="protein sequence ID" value="MBI1755815.1"/>
    <property type="molecule type" value="Genomic_DNA"/>
</dbReference>
<feature type="domain" description="Teneurin-like YD-shell" evidence="3">
    <location>
        <begin position="11"/>
        <end position="107"/>
    </location>
</feature>
<dbReference type="AlphaFoldDB" id="A0A931LVU7"/>
<dbReference type="Proteomes" id="UP000727962">
    <property type="component" value="Unassembled WGS sequence"/>
</dbReference>
<feature type="region of interest" description="Disordered" evidence="2">
    <location>
        <begin position="285"/>
        <end position="321"/>
    </location>
</feature>
<dbReference type="Pfam" id="PF25023">
    <property type="entry name" value="TEN_YD-shell"/>
    <property type="match status" value="1"/>
</dbReference>
<sequence length="369" mass="39922">MTSEIAPTFTASYTYDANGNRLSKTLGGSTDNYTYDSGDKMLTAGAKSFVYDAAGRRTSMVVGGQTTSYSYDYEDRLTSVVVPGVGTNTFTYNGLDTRVGKVDSGGTKTFKRDGVGVTDPVLNDGAANYTPGLSERRGGVSKFTHSDRMGTNTKLTDATQATTDTKTYDAFGVATSATGSSPTPFGYAGDYGYHEDSDSGLKLLGHRYYDQSTGGFLTRDPEGDGRNWYAYARARPSGYIDPSGLYPLDQGRGGGNNPRSPEFDDWSDSDIQRRLGELKKSKLTPGEKQEKLKLQREQKGRGERNKKKRGKKNYYPPNPGLRVPTVELSPAAKNAAAATAGTTVAVVLYWVISEGLRVLFPPRNLIPIP</sequence>
<comment type="caution">
    <text evidence="4">The sequence shown here is derived from an EMBL/GenBank/DDBJ whole genome shotgun (WGS) entry which is preliminary data.</text>
</comment>
<evidence type="ECO:0000259" key="3">
    <source>
        <dbReference type="Pfam" id="PF25023"/>
    </source>
</evidence>
<protein>
    <submittedName>
        <fullName evidence="4">RHS repeat-associated core domain-containing protein</fullName>
    </submittedName>
</protein>
<dbReference type="PANTHER" id="PTHR32305">
    <property type="match status" value="1"/>
</dbReference>
<organism evidence="4 5">
    <name type="scientific">Fimbriimonas ginsengisoli</name>
    <dbReference type="NCBI Taxonomy" id="1005039"/>
    <lineage>
        <taxon>Bacteria</taxon>
        <taxon>Bacillati</taxon>
        <taxon>Armatimonadota</taxon>
        <taxon>Fimbriimonadia</taxon>
        <taxon>Fimbriimonadales</taxon>
        <taxon>Fimbriimonadaceae</taxon>
        <taxon>Fimbriimonas</taxon>
    </lineage>
</organism>
<dbReference type="InterPro" id="IPR056823">
    <property type="entry name" value="TEN-like_YD-shell"/>
</dbReference>
<keyword evidence="1" id="KW-0677">Repeat</keyword>
<evidence type="ECO:0000256" key="2">
    <source>
        <dbReference type="SAM" id="MobiDB-lite"/>
    </source>
</evidence>
<dbReference type="PANTHER" id="PTHR32305:SF15">
    <property type="entry name" value="PROTEIN RHSA-RELATED"/>
    <property type="match status" value="1"/>
</dbReference>
<reference evidence="4" key="1">
    <citation type="submission" date="2020-07" db="EMBL/GenBank/DDBJ databases">
        <title>Huge and variable diversity of episymbiotic CPR bacteria and DPANN archaea in groundwater ecosystems.</title>
        <authorList>
            <person name="He C.Y."/>
            <person name="Keren R."/>
            <person name="Whittaker M."/>
            <person name="Farag I.F."/>
            <person name="Doudna J."/>
            <person name="Cate J.H.D."/>
            <person name="Banfield J.F."/>
        </authorList>
    </citation>
    <scope>NUCLEOTIDE SEQUENCE</scope>
    <source>
        <strain evidence="4">NC_groundwater_17_Pr7_B-0.1um_64_12</strain>
    </source>
</reference>
<evidence type="ECO:0000256" key="1">
    <source>
        <dbReference type="ARBA" id="ARBA00022737"/>
    </source>
</evidence>
<evidence type="ECO:0000313" key="4">
    <source>
        <dbReference type="EMBL" id="MBI1755815.1"/>
    </source>
</evidence>
<evidence type="ECO:0000313" key="5">
    <source>
        <dbReference type="Proteomes" id="UP000727962"/>
    </source>
</evidence>
<feature type="region of interest" description="Disordered" evidence="2">
    <location>
        <begin position="240"/>
        <end position="268"/>
    </location>
</feature>
<accession>A0A931LVU7</accession>
<dbReference type="InterPro" id="IPR022385">
    <property type="entry name" value="Rhs_assc_core"/>
</dbReference>
<proteinExistence type="predicted"/>
<feature type="compositionally biased region" description="Basic and acidic residues" evidence="2">
    <location>
        <begin position="285"/>
        <end position="303"/>
    </location>
</feature>
<dbReference type="Gene3D" id="2.180.10.10">
    <property type="entry name" value="RHS repeat-associated core"/>
    <property type="match status" value="1"/>
</dbReference>
<dbReference type="InterPro" id="IPR050708">
    <property type="entry name" value="T6SS_VgrG/RHS"/>
</dbReference>